<evidence type="ECO:0000313" key="5">
    <source>
        <dbReference type="EMBL" id="MBX0303103.1"/>
    </source>
</evidence>
<reference evidence="5" key="1">
    <citation type="submission" date="2021-06" db="EMBL/GenBank/DDBJ databases">
        <title>Halomicroarcula sp. F24A a new haloarchaeum isolated from saline soil.</title>
        <authorList>
            <person name="Duran-Viseras A."/>
            <person name="Sanchez-Porro C."/>
            <person name="Ventosa A."/>
        </authorList>
    </citation>
    <scope>NUCLEOTIDE SEQUENCE</scope>
    <source>
        <strain evidence="5">F24A</strain>
    </source>
</reference>
<dbReference type="InterPro" id="IPR050315">
    <property type="entry name" value="FAD-oxidoreductase_2"/>
</dbReference>
<evidence type="ECO:0000256" key="2">
    <source>
        <dbReference type="ARBA" id="ARBA00022643"/>
    </source>
</evidence>
<dbReference type="NCBIfam" id="TIGR03378">
    <property type="entry name" value="glycerol3P_GlpB"/>
    <property type="match status" value="1"/>
</dbReference>
<organism evidence="5 6">
    <name type="scientific">Haloarcula salinisoli</name>
    <dbReference type="NCBI Taxonomy" id="2487746"/>
    <lineage>
        <taxon>Archaea</taxon>
        <taxon>Methanobacteriati</taxon>
        <taxon>Methanobacteriota</taxon>
        <taxon>Stenosarchaea group</taxon>
        <taxon>Halobacteria</taxon>
        <taxon>Halobacteriales</taxon>
        <taxon>Haloarculaceae</taxon>
        <taxon>Haloarcula</taxon>
    </lineage>
</organism>
<dbReference type="GO" id="GO:0004368">
    <property type="term" value="F:glycerol-3-phosphate dehydrogenase (quinone) activity"/>
    <property type="evidence" value="ECO:0007669"/>
    <property type="project" value="UniProtKB-EC"/>
</dbReference>
<dbReference type="AlphaFoldDB" id="A0A8J8CAH4"/>
<dbReference type="Gene3D" id="3.50.50.60">
    <property type="entry name" value="FAD/NAD(P)-binding domain"/>
    <property type="match status" value="1"/>
</dbReference>
<accession>A0A8J8CAH4</accession>
<name>A0A8J8CAH4_9EURY</name>
<keyword evidence="3 5" id="KW-0560">Oxidoreductase</keyword>
<dbReference type="EMBL" id="RKLQ01000001">
    <property type="protein sequence ID" value="MBX0303103.1"/>
    <property type="molecule type" value="Genomic_DNA"/>
</dbReference>
<sequence>MAINSDVLVIGGGLAGLTSALKAAREGADVRLVSYKQSSLRHASGLVDLLGYTPDGEGPVTDPYAAMGDLHDAHPYKTVGVETVREAMGLFDDVTDYRGDHTDTNALVPTHGGTVKPTARYPTGAAAGLASDDRDVLLVGLESMVDFDAPHAAAHLEAAGVPFDVRGETIRFPGDLQADAKITRYAKLLDTNGEVAVRGRKKGARDALAERVNTVREKEARVGFPAILGDDHTDAVRAALEEKIGADVFEVPMGPPSLPGLRLEDRLFEALDESGASFETGNPVVDFDADGDTIETVYIEKNGAKIPNSADQYVLATGGLVGKGIESDRESVHEPIFDCHIEHGEDRYEWFDGDAFGDHPFASFGVETDETLRPLTASDSVEFENLRAAGSVLGGYDFAAEKSGSGVSIATGYVAGENAAAEAR</sequence>
<proteinExistence type="predicted"/>
<dbReference type="Pfam" id="PF00890">
    <property type="entry name" value="FAD_binding_2"/>
    <property type="match status" value="1"/>
</dbReference>
<comment type="caution">
    <text evidence="5">The sequence shown here is derived from an EMBL/GenBank/DDBJ whole genome shotgun (WGS) entry which is preliminary data.</text>
</comment>
<gene>
    <name evidence="5" type="primary">glpB</name>
    <name evidence="5" type="ORF">EGD98_05375</name>
</gene>
<dbReference type="NCBIfam" id="NF003722">
    <property type="entry name" value="PRK05329.1-5"/>
    <property type="match status" value="1"/>
</dbReference>
<dbReference type="Proteomes" id="UP000783863">
    <property type="component" value="Unassembled WGS sequence"/>
</dbReference>
<dbReference type="PANTHER" id="PTHR43400">
    <property type="entry name" value="FUMARATE REDUCTASE"/>
    <property type="match status" value="1"/>
</dbReference>
<dbReference type="InterPro" id="IPR036188">
    <property type="entry name" value="FAD/NAD-bd_sf"/>
</dbReference>
<keyword evidence="6" id="KW-1185">Reference proteome</keyword>
<dbReference type="PRINTS" id="PR00469">
    <property type="entry name" value="PNDRDTASEII"/>
</dbReference>
<keyword evidence="2" id="KW-0288">FMN</keyword>
<evidence type="ECO:0000256" key="3">
    <source>
        <dbReference type="ARBA" id="ARBA00023002"/>
    </source>
</evidence>
<protein>
    <submittedName>
        <fullName evidence="5">Glycerol-3-phosphate dehydrogenase subunit GlpB</fullName>
        <ecNumber evidence="5">1.1.5.3</ecNumber>
    </submittedName>
</protein>
<dbReference type="InterPro" id="IPR009158">
    <property type="entry name" value="G3P_DH_GlpB_su"/>
</dbReference>
<evidence type="ECO:0000259" key="4">
    <source>
        <dbReference type="Pfam" id="PF00890"/>
    </source>
</evidence>
<dbReference type="PANTHER" id="PTHR43400:SF11">
    <property type="entry name" value="ANAEROBIC GLYCEROL-3-PHOSPHATE DEHYDROGENASE SUBUNIT B"/>
    <property type="match status" value="1"/>
</dbReference>
<dbReference type="GO" id="GO:0009331">
    <property type="term" value="C:glycerol-3-phosphate dehydrogenase (FAD) complex"/>
    <property type="evidence" value="ECO:0007669"/>
    <property type="project" value="InterPro"/>
</dbReference>
<evidence type="ECO:0000313" key="6">
    <source>
        <dbReference type="Proteomes" id="UP000783863"/>
    </source>
</evidence>
<feature type="domain" description="FAD-dependent oxidoreductase 2 FAD-binding" evidence="4">
    <location>
        <begin position="6"/>
        <end position="407"/>
    </location>
</feature>
<dbReference type="SUPFAM" id="SSF51905">
    <property type="entry name" value="FAD/NAD(P)-binding domain"/>
    <property type="match status" value="1"/>
</dbReference>
<dbReference type="PIRSF" id="PIRSF000141">
    <property type="entry name" value="Anaerobic_G3P_dh"/>
    <property type="match status" value="1"/>
</dbReference>
<dbReference type="InterPro" id="IPR003953">
    <property type="entry name" value="FAD-dep_OxRdtase_2_FAD-bd"/>
</dbReference>
<keyword evidence="1" id="KW-0285">Flavoprotein</keyword>
<evidence type="ECO:0000256" key="1">
    <source>
        <dbReference type="ARBA" id="ARBA00022630"/>
    </source>
</evidence>
<dbReference type="RefSeq" id="WP_220587321.1">
    <property type="nucleotide sequence ID" value="NZ_RKLQ01000001.1"/>
</dbReference>
<dbReference type="EC" id="1.1.5.3" evidence="5"/>